<sequence length="203" mass="22576">MFNPTAMVGRALAQAATQTLRPVVTKAATQAGMGASGMRFVPVQSNLMINHDKLTAQLLKAVAKQTGNGDTQQWFRQEQITFISKTVNKTVHDYCINNNSTINKETKQHIFKAVESVIQQPLDINCAQSSISHFLQSNKYFNKIVDEQCGKGVDPITRFNTQTKMIDDVSCELFEKNFNSTKVSDIKAITQSVIADCVQDTRL</sequence>
<dbReference type="EMBL" id="AF311901">
    <property type="protein sequence ID" value="AAL06375.1"/>
    <property type="molecule type" value="Genomic_DNA"/>
</dbReference>
<reference evidence="1" key="1">
    <citation type="journal article" date="2001" name="Infect. Immun.">
        <title>Locus of enterocyte effacement from Citrobacter rodentium: sequence analysis and evidence for horizontal transfer among attaching and effacing pathogens.</title>
        <authorList>
            <person name="Deng W."/>
            <person name="Li Y."/>
            <person name="Vallance B.A."/>
            <person name="Finlay B.B."/>
        </authorList>
    </citation>
    <scope>NUCLEOTIDE SEQUENCE</scope>
    <source>
        <strain evidence="1">DBS100</strain>
    </source>
</reference>
<dbReference type="Pfam" id="PF03278">
    <property type="entry name" value="IpaB_EvcA"/>
    <property type="match status" value="1"/>
</dbReference>
<evidence type="ECO:0008006" key="2">
    <source>
        <dbReference type="Google" id="ProtNLM"/>
    </source>
</evidence>
<accession>Q93FK1</accession>
<evidence type="ECO:0000313" key="1">
    <source>
        <dbReference type="EMBL" id="AAL06375.1"/>
    </source>
</evidence>
<protein>
    <recommendedName>
        <fullName evidence="2">T3SS effector protein Map</fullName>
    </recommendedName>
</protein>
<organism evidence="1">
    <name type="scientific">Citrobacter rodentium</name>
    <dbReference type="NCBI Taxonomy" id="67825"/>
    <lineage>
        <taxon>Bacteria</taxon>
        <taxon>Pseudomonadati</taxon>
        <taxon>Pseudomonadota</taxon>
        <taxon>Gammaproteobacteria</taxon>
        <taxon>Enterobacterales</taxon>
        <taxon>Enterobacteriaceae</taxon>
        <taxon>Citrobacter</taxon>
    </lineage>
</organism>
<dbReference type="InterPro" id="IPR004959">
    <property type="entry name" value="Bac_effector_IpgB-like"/>
</dbReference>
<name>Q93FK1_CITRO</name>
<dbReference type="AlphaFoldDB" id="Q93FK1"/>
<dbReference type="Gene3D" id="1.10.4120.20">
    <property type="match status" value="1"/>
</dbReference>
<proteinExistence type="predicted"/>